<dbReference type="Proteomes" id="UP001231189">
    <property type="component" value="Unassembled WGS sequence"/>
</dbReference>
<dbReference type="InterPro" id="IPR044824">
    <property type="entry name" value="MAIN-like"/>
</dbReference>
<gene>
    <name evidence="2" type="ORF">QYE76_038567</name>
</gene>
<dbReference type="InterPro" id="IPR019557">
    <property type="entry name" value="AminoTfrase-like_pln_mobile"/>
</dbReference>
<evidence type="ECO:0000313" key="2">
    <source>
        <dbReference type="EMBL" id="KAK1677719.1"/>
    </source>
</evidence>
<name>A0AAD8WRD4_LOLMU</name>
<evidence type="ECO:0000259" key="1">
    <source>
        <dbReference type="Pfam" id="PF10536"/>
    </source>
</evidence>
<dbReference type="AlphaFoldDB" id="A0AAD8WRD4"/>
<dbReference type="EMBL" id="JAUUTY010000002">
    <property type="protein sequence ID" value="KAK1677719.1"/>
    <property type="molecule type" value="Genomic_DNA"/>
</dbReference>
<dbReference type="PANTHER" id="PTHR46033">
    <property type="entry name" value="PROTEIN MAIN-LIKE 2"/>
    <property type="match status" value="1"/>
</dbReference>
<sequence length="264" mass="29789">MTSHLPDLLEASFDADHRCHQWLDPNAHFDPPQPFRLRGIKNRLHVHDRYMDHLRAHGLLSYSKLTSSKEKFLLDPSLMSALVDRWRPETHTFQSRCGELTPTLKDVSMITALPIIGNPVVPQAYSSNWPLQVEARFGVPFPVNTRSGNRPRGVPLRWIVTHFSNLPANADNVTLARHLFAYVLYLLGIMFPSSHGDVVLPSLIKIAEEIVDGPLPPRPIYSFGSAMLAHTYRGLCHATQKKSKGHILAVSYDTYLLDVPTYPT</sequence>
<feature type="domain" description="Aminotransferase-like plant mobile" evidence="1">
    <location>
        <begin position="67"/>
        <end position="243"/>
    </location>
</feature>
<reference evidence="2" key="1">
    <citation type="submission" date="2023-07" db="EMBL/GenBank/DDBJ databases">
        <title>A chromosome-level genome assembly of Lolium multiflorum.</title>
        <authorList>
            <person name="Chen Y."/>
            <person name="Copetti D."/>
            <person name="Kolliker R."/>
            <person name="Studer B."/>
        </authorList>
    </citation>
    <scope>NUCLEOTIDE SEQUENCE</scope>
    <source>
        <strain evidence="2">02402/16</strain>
        <tissue evidence="2">Leaf</tissue>
    </source>
</reference>
<dbReference type="Pfam" id="PF10536">
    <property type="entry name" value="PMD"/>
    <property type="match status" value="1"/>
</dbReference>
<proteinExistence type="predicted"/>
<organism evidence="2 3">
    <name type="scientific">Lolium multiflorum</name>
    <name type="common">Italian ryegrass</name>
    <name type="synonym">Lolium perenne subsp. multiflorum</name>
    <dbReference type="NCBI Taxonomy" id="4521"/>
    <lineage>
        <taxon>Eukaryota</taxon>
        <taxon>Viridiplantae</taxon>
        <taxon>Streptophyta</taxon>
        <taxon>Embryophyta</taxon>
        <taxon>Tracheophyta</taxon>
        <taxon>Spermatophyta</taxon>
        <taxon>Magnoliopsida</taxon>
        <taxon>Liliopsida</taxon>
        <taxon>Poales</taxon>
        <taxon>Poaceae</taxon>
        <taxon>BOP clade</taxon>
        <taxon>Pooideae</taxon>
        <taxon>Poodae</taxon>
        <taxon>Poeae</taxon>
        <taxon>Poeae Chloroplast Group 2 (Poeae type)</taxon>
        <taxon>Loliodinae</taxon>
        <taxon>Loliinae</taxon>
        <taxon>Lolium</taxon>
    </lineage>
</organism>
<protein>
    <recommendedName>
        <fullName evidence="1">Aminotransferase-like plant mobile domain-containing protein</fullName>
    </recommendedName>
</protein>
<keyword evidence="3" id="KW-1185">Reference proteome</keyword>
<comment type="caution">
    <text evidence="2">The sequence shown here is derived from an EMBL/GenBank/DDBJ whole genome shotgun (WGS) entry which is preliminary data.</text>
</comment>
<evidence type="ECO:0000313" key="3">
    <source>
        <dbReference type="Proteomes" id="UP001231189"/>
    </source>
</evidence>
<dbReference type="PANTHER" id="PTHR46033:SF78">
    <property type="entry name" value="OS06G0232700 PROTEIN"/>
    <property type="match status" value="1"/>
</dbReference>
<accession>A0AAD8WRD4</accession>
<dbReference type="GO" id="GO:0010073">
    <property type="term" value="P:meristem maintenance"/>
    <property type="evidence" value="ECO:0007669"/>
    <property type="project" value="InterPro"/>
</dbReference>